<dbReference type="Proteomes" id="UP001610631">
    <property type="component" value="Unassembled WGS sequence"/>
</dbReference>
<dbReference type="PANTHER" id="PTHR21047:SF2">
    <property type="entry name" value="THYMIDINE DIPHOSPHO-4-KETO-RHAMNOSE 3,5-EPIMERASE"/>
    <property type="match status" value="1"/>
</dbReference>
<accession>A0ABW7PJU7</accession>
<dbReference type="RefSeq" id="WP_395511777.1">
    <property type="nucleotide sequence ID" value="NZ_JBBDHD010000069.1"/>
</dbReference>
<gene>
    <name evidence="4" type="primary">rfbC</name>
    <name evidence="4" type="ORF">WDV06_23620</name>
</gene>
<feature type="compositionally biased region" description="Pro residues" evidence="3">
    <location>
        <begin position="192"/>
        <end position="201"/>
    </location>
</feature>
<keyword evidence="5" id="KW-1185">Reference proteome</keyword>
<evidence type="ECO:0000313" key="4">
    <source>
        <dbReference type="EMBL" id="MFH7598062.1"/>
    </source>
</evidence>
<comment type="similarity">
    <text evidence="1">Belongs to the dTDP-4-dehydrorhamnose 3,5-epimerase family.</text>
</comment>
<evidence type="ECO:0000256" key="3">
    <source>
        <dbReference type="SAM" id="MobiDB-lite"/>
    </source>
</evidence>
<dbReference type="SUPFAM" id="SSF51182">
    <property type="entry name" value="RmlC-like cupins"/>
    <property type="match status" value="1"/>
</dbReference>
<dbReference type="Pfam" id="PF00908">
    <property type="entry name" value="dTDP_sugar_isom"/>
    <property type="match status" value="1"/>
</dbReference>
<reference evidence="4 5" key="1">
    <citation type="submission" date="2024-03" db="EMBL/GenBank/DDBJ databases">
        <title>Whole genome sequencing of Streptomyces racemochromogenes, to identify antimicrobial biosynthetic gene clusters.</title>
        <authorList>
            <person name="Suryawanshi P."/>
            <person name="Krishnaraj P.U."/>
            <person name="Arun Y.P."/>
            <person name="Suryawanshi M.P."/>
            <person name="Rakshit O."/>
        </authorList>
    </citation>
    <scope>NUCLEOTIDE SEQUENCE [LARGE SCALE GENOMIC DNA]</scope>
    <source>
        <strain evidence="4 5">AUDT626</strain>
    </source>
</reference>
<name>A0ABW7PJU7_9ACTN</name>
<evidence type="ECO:0000313" key="5">
    <source>
        <dbReference type="Proteomes" id="UP001610631"/>
    </source>
</evidence>
<dbReference type="EC" id="5.1.3.13" evidence="4"/>
<dbReference type="GO" id="GO:0008830">
    <property type="term" value="F:dTDP-4-dehydrorhamnose 3,5-epimerase activity"/>
    <property type="evidence" value="ECO:0007669"/>
    <property type="project" value="UniProtKB-EC"/>
</dbReference>
<dbReference type="InterPro" id="IPR000888">
    <property type="entry name" value="RmlC-like"/>
</dbReference>
<dbReference type="InterPro" id="IPR011051">
    <property type="entry name" value="RmlC_Cupin_sf"/>
</dbReference>
<evidence type="ECO:0000256" key="2">
    <source>
        <dbReference type="ARBA" id="ARBA00023235"/>
    </source>
</evidence>
<dbReference type="InterPro" id="IPR014710">
    <property type="entry name" value="RmlC-like_jellyroll"/>
</dbReference>
<protein>
    <submittedName>
        <fullName evidence="4">dTDP-4-dehydrorhamnose 3,5-epimerase</fullName>
        <ecNumber evidence="4">5.1.3.13</ecNumber>
    </submittedName>
</protein>
<comment type="caution">
    <text evidence="4">The sequence shown here is derived from an EMBL/GenBank/DDBJ whole genome shotgun (WGS) entry which is preliminary data.</text>
</comment>
<proteinExistence type="inferred from homology"/>
<evidence type="ECO:0000256" key="1">
    <source>
        <dbReference type="ARBA" id="ARBA00010154"/>
    </source>
</evidence>
<dbReference type="PANTHER" id="PTHR21047">
    <property type="entry name" value="DTDP-6-DEOXY-D-GLUCOSE-3,5 EPIMERASE"/>
    <property type="match status" value="1"/>
</dbReference>
<keyword evidence="2 4" id="KW-0413">Isomerase</keyword>
<feature type="region of interest" description="Disordered" evidence="3">
    <location>
        <begin position="182"/>
        <end position="201"/>
    </location>
</feature>
<dbReference type="CDD" id="cd00438">
    <property type="entry name" value="cupin_RmlC"/>
    <property type="match status" value="1"/>
</dbReference>
<dbReference type="Gene3D" id="2.60.120.10">
    <property type="entry name" value="Jelly Rolls"/>
    <property type="match status" value="1"/>
</dbReference>
<organism evidence="4 5">
    <name type="scientific">Streptomyces racemochromogenes</name>
    <dbReference type="NCBI Taxonomy" id="67353"/>
    <lineage>
        <taxon>Bacteria</taxon>
        <taxon>Bacillati</taxon>
        <taxon>Actinomycetota</taxon>
        <taxon>Actinomycetes</taxon>
        <taxon>Kitasatosporales</taxon>
        <taxon>Streptomycetaceae</taxon>
        <taxon>Streptomyces</taxon>
    </lineage>
</organism>
<sequence length="201" mass="21815">MRVVETELPGTYRIFPQRYEDERGHFYEAARYSRLTEETGLPFTVRQVNSSVSRRGTLRGIHVGDVPADASKLVTCVRGAVLDFMVDLRVGSPTFGRYAMTRLDAAEGVSLYLPGSIGHAFLALEDGSCVTYLLSAEYVPGAMVDLDALDPELALPWGLTEPPVRSPKDAAAPSLAEVLASGRLPRHTSCAPPRPRTAPLS</sequence>
<dbReference type="EMBL" id="JBBDHD010000069">
    <property type="protein sequence ID" value="MFH7598062.1"/>
    <property type="molecule type" value="Genomic_DNA"/>
</dbReference>